<organism evidence="1 2">
    <name type="scientific">Sulfuricurvum kujiense (strain ATCC BAA-921 / DSM 16994 / JCM 11577 / YK-1)</name>
    <dbReference type="NCBI Taxonomy" id="709032"/>
    <lineage>
        <taxon>Bacteria</taxon>
        <taxon>Pseudomonadati</taxon>
        <taxon>Campylobacterota</taxon>
        <taxon>Epsilonproteobacteria</taxon>
        <taxon>Campylobacterales</taxon>
        <taxon>Sulfurimonadaceae</taxon>
        <taxon>Sulfuricurvum</taxon>
    </lineage>
</organism>
<evidence type="ECO:0000313" key="2">
    <source>
        <dbReference type="Proteomes" id="UP000008721"/>
    </source>
</evidence>
<dbReference type="KEGG" id="sku:Sulku_1350"/>
<accession>E4TY93</accession>
<dbReference type="Proteomes" id="UP000008721">
    <property type="component" value="Chromosome"/>
</dbReference>
<dbReference type="RefSeq" id="WP_013460210.1">
    <property type="nucleotide sequence ID" value="NC_014762.1"/>
</dbReference>
<sequence length="189" mass="21677">MTYSSDAKTDKTYETLLDEVIDKARRKGAKISSWSQSPNKKIVIHVPGKLPIYYLSMDAAADSLIHQYKLISDYRHLYKNVADKGNTSFNTNESHNDQKDILLTQAIYACDAVVQNMDNELSGSTKRKLHDTMDKIISEQNLDHAEFFLLQTALLEHYRDKVNKSSSTQKAKQLQLFTRFLEEVSHSDM</sequence>
<dbReference type="AlphaFoldDB" id="E4TY93"/>
<protein>
    <submittedName>
        <fullName evidence="1">Uncharacterized protein</fullName>
    </submittedName>
</protein>
<dbReference type="HOGENOM" id="CLU_1433807_0_0_7"/>
<reference evidence="1 2" key="1">
    <citation type="journal article" date="2012" name="Stand. Genomic Sci.">
        <title>Complete genome sequence of the sulfur compounds oxidizing chemolithoautotroph Sulfuricurvum kujiense type strain (YK-1(T)).</title>
        <authorList>
            <person name="Han C."/>
            <person name="Kotsyurbenko O."/>
            <person name="Chertkov O."/>
            <person name="Held B."/>
            <person name="Lapidus A."/>
            <person name="Nolan M."/>
            <person name="Lucas S."/>
            <person name="Hammon N."/>
            <person name="Deshpande S."/>
            <person name="Cheng J.F."/>
            <person name="Tapia R."/>
            <person name="Goodwin L.A."/>
            <person name="Pitluck S."/>
            <person name="Liolios K."/>
            <person name="Pagani I."/>
            <person name="Ivanova N."/>
            <person name="Mavromatis K."/>
            <person name="Mikhailova N."/>
            <person name="Pati A."/>
            <person name="Chen A."/>
            <person name="Palaniappan K."/>
            <person name="Land M."/>
            <person name="Hauser L."/>
            <person name="Chang Y.J."/>
            <person name="Jeffries C.D."/>
            <person name="Brambilla E.M."/>
            <person name="Rohde M."/>
            <person name="Spring S."/>
            <person name="Sikorski J."/>
            <person name="Goker M."/>
            <person name="Woyke T."/>
            <person name="Bristow J."/>
            <person name="Eisen J.A."/>
            <person name="Markowitz V."/>
            <person name="Hugenholtz P."/>
            <person name="Kyrpides N.C."/>
            <person name="Klenk H.P."/>
            <person name="Detter J.C."/>
        </authorList>
    </citation>
    <scope>NUCLEOTIDE SEQUENCE [LARGE SCALE GENOMIC DNA]</scope>
    <source>
        <strain evidence="2">ATCC BAA-921 / DSM 16994 / JCM 11577 / YK-1</strain>
    </source>
</reference>
<name>E4TY93_SULKY</name>
<evidence type="ECO:0000313" key="1">
    <source>
        <dbReference type="EMBL" id="ADR34013.1"/>
    </source>
</evidence>
<gene>
    <name evidence="1" type="ordered locus">Sulku_1350</name>
</gene>
<dbReference type="EMBL" id="CP002355">
    <property type="protein sequence ID" value="ADR34013.1"/>
    <property type="molecule type" value="Genomic_DNA"/>
</dbReference>
<dbReference type="OrthoDB" id="9878091at2"/>
<keyword evidence="2" id="KW-1185">Reference proteome</keyword>
<proteinExistence type="predicted"/>